<evidence type="ECO:0000256" key="1">
    <source>
        <dbReference type="SAM" id="MobiDB-lite"/>
    </source>
</evidence>
<evidence type="ECO:0000313" key="3">
    <source>
        <dbReference type="Proteomes" id="UP000037505"/>
    </source>
</evidence>
<reference evidence="2 3" key="1">
    <citation type="submission" date="2014-06" db="EMBL/GenBank/DDBJ databases">
        <title>The Genome of the Aflatoxigenic Filamentous Fungus Aspergillus nomius.</title>
        <authorList>
            <person name="Moore M.G."/>
            <person name="Shannon B.M."/>
            <person name="Brian M.M."/>
        </authorList>
    </citation>
    <scope>NUCLEOTIDE SEQUENCE [LARGE SCALE GENOMIC DNA]</scope>
    <source>
        <strain evidence="2 3">NRRL 13137</strain>
    </source>
</reference>
<protein>
    <submittedName>
        <fullName evidence="2">Uncharacterized protein</fullName>
    </submittedName>
</protein>
<dbReference type="OrthoDB" id="5421738at2759"/>
<evidence type="ECO:0000313" key="2">
    <source>
        <dbReference type="EMBL" id="KNG84840.1"/>
    </source>
</evidence>
<accession>A0A0L1IZJ0</accession>
<name>A0A0L1IZJ0_ASPN3</name>
<gene>
    <name evidence="2" type="ORF">ANOM_006311</name>
</gene>
<sequence>MGAVQLPVETEACLHDDAASRPISDSNTVRVAVLRQHQYHSSVTYHRLDDNRLIPGVVGYSYLRDIADEGKKQSPSKQHARVIQAYSKIHSLLSPPREPGPIDSETKTREKKSSPVIVHDKRCAFIERLEPPPNSKADIVNTVFAQVNLRTPVGPPLDQFVNCRSSNIKINDLKDSANGLCRPITISTGICLFSSRLLGFIPTNGLSTTDGATETVIPPLPYSADATFYELETCARMAMTIAGLAVTAGTGGTAGSRPIVVRLDVPCLQYYCYPLELLQAGLVSWKYVQEWFRLVDRRHRQVAGLLKDTITHEVLRRGGDIQVEVTAGTIAATQLLRLSVFDRMELPSVDDILFVLKWVGPYQAAWREFLDILDDCQRPKDLRSVALMAYVFEVMYPALHQIATKSLHGNGEKSGRPLLIQVDDIAEWRIFDHAEKLLKRFKERQHGFYPLLVGVFPSPRIFTSEDQGRSTLFLHDPGLKILQTRSPSSNSEEGSCVVRPLDIIGQIYGREVQDTLGQLTRKHGLSAADGPESD</sequence>
<dbReference type="EMBL" id="JNOM01000185">
    <property type="protein sequence ID" value="KNG84840.1"/>
    <property type="molecule type" value="Genomic_DNA"/>
</dbReference>
<keyword evidence="3" id="KW-1185">Reference proteome</keyword>
<proteinExistence type="predicted"/>
<feature type="compositionally biased region" description="Basic and acidic residues" evidence="1">
    <location>
        <begin position="104"/>
        <end position="113"/>
    </location>
</feature>
<dbReference type="AlphaFoldDB" id="A0A0L1IZJ0"/>
<dbReference type="STRING" id="1509407.A0A0L1IZJ0"/>
<feature type="region of interest" description="Disordered" evidence="1">
    <location>
        <begin position="92"/>
        <end position="113"/>
    </location>
</feature>
<organism evidence="2 3">
    <name type="scientific">Aspergillus nomiae NRRL (strain ATCC 15546 / NRRL 13137 / CBS 260.88 / M93)</name>
    <dbReference type="NCBI Taxonomy" id="1509407"/>
    <lineage>
        <taxon>Eukaryota</taxon>
        <taxon>Fungi</taxon>
        <taxon>Dikarya</taxon>
        <taxon>Ascomycota</taxon>
        <taxon>Pezizomycotina</taxon>
        <taxon>Eurotiomycetes</taxon>
        <taxon>Eurotiomycetidae</taxon>
        <taxon>Eurotiales</taxon>
        <taxon>Aspergillaceae</taxon>
        <taxon>Aspergillus</taxon>
        <taxon>Aspergillus subgen. Circumdati</taxon>
    </lineage>
</organism>
<dbReference type="Proteomes" id="UP000037505">
    <property type="component" value="Unassembled WGS sequence"/>
</dbReference>
<comment type="caution">
    <text evidence="2">The sequence shown here is derived from an EMBL/GenBank/DDBJ whole genome shotgun (WGS) entry which is preliminary data.</text>
</comment>
<dbReference type="RefSeq" id="XP_015405763.1">
    <property type="nucleotide sequence ID" value="XM_015551568.1"/>
</dbReference>
<dbReference type="GeneID" id="26808115"/>